<keyword evidence="6 8" id="KW-0675">Receptor</keyword>
<evidence type="ECO:0000313" key="11">
    <source>
        <dbReference type="Proteomes" id="UP000694865"/>
    </source>
</evidence>
<feature type="transmembrane region" description="Helical" evidence="9">
    <location>
        <begin position="38"/>
        <end position="59"/>
    </location>
</feature>
<organism evidence="11 12">
    <name type="scientific">Saccoglossus kowalevskii</name>
    <name type="common">Acorn worm</name>
    <dbReference type="NCBI Taxonomy" id="10224"/>
    <lineage>
        <taxon>Eukaryota</taxon>
        <taxon>Metazoa</taxon>
        <taxon>Hemichordata</taxon>
        <taxon>Enteropneusta</taxon>
        <taxon>Harrimaniidae</taxon>
        <taxon>Saccoglossus</taxon>
    </lineage>
</organism>
<feature type="transmembrane region" description="Helical" evidence="9">
    <location>
        <begin position="388"/>
        <end position="409"/>
    </location>
</feature>
<feature type="transmembrane region" description="Helical" evidence="9">
    <location>
        <begin position="466"/>
        <end position="484"/>
    </location>
</feature>
<dbReference type="SUPFAM" id="SSF81321">
    <property type="entry name" value="Family A G protein-coupled receptor-like"/>
    <property type="match status" value="2"/>
</dbReference>
<dbReference type="Pfam" id="PF00001">
    <property type="entry name" value="7tm_1"/>
    <property type="match status" value="2"/>
</dbReference>
<dbReference type="InterPro" id="IPR017452">
    <property type="entry name" value="GPCR_Rhodpsn_7TM"/>
</dbReference>
<dbReference type="RefSeq" id="XP_006812693.1">
    <property type="nucleotide sequence ID" value="XM_006812630.1"/>
</dbReference>
<feature type="transmembrane region" description="Helical" evidence="9">
    <location>
        <begin position="504"/>
        <end position="528"/>
    </location>
</feature>
<keyword evidence="3 9" id="KW-1133">Transmembrane helix</keyword>
<keyword evidence="4 8" id="KW-0297">G-protein coupled receptor</keyword>
<feature type="transmembrane region" description="Helical" evidence="9">
    <location>
        <begin position="587"/>
        <end position="610"/>
    </location>
</feature>
<evidence type="ECO:0000256" key="5">
    <source>
        <dbReference type="ARBA" id="ARBA00023136"/>
    </source>
</evidence>
<evidence type="ECO:0000256" key="8">
    <source>
        <dbReference type="RuleBase" id="RU000688"/>
    </source>
</evidence>
<evidence type="ECO:0000256" key="2">
    <source>
        <dbReference type="ARBA" id="ARBA00022692"/>
    </source>
</evidence>
<protein>
    <submittedName>
        <fullName evidence="12">Uncharacterized protein LOC102801065</fullName>
    </submittedName>
</protein>
<comment type="subcellular location">
    <subcellularLocation>
        <location evidence="1">Membrane</location>
        <topology evidence="1">Multi-pass membrane protein</topology>
    </subcellularLocation>
</comment>
<dbReference type="Gene3D" id="1.20.1070.10">
    <property type="entry name" value="Rhodopsin 7-helix transmembrane proteins"/>
    <property type="match status" value="2"/>
</dbReference>
<gene>
    <name evidence="12" type="primary">LOC102801065</name>
</gene>
<evidence type="ECO:0000256" key="7">
    <source>
        <dbReference type="ARBA" id="ARBA00023224"/>
    </source>
</evidence>
<sequence>MSEYYIFESNWSWYNDSTYYWDISDHGCRLVDRMIEDIISVILCCCGIPGNIAVIFVVLRVPSMRSGTNVLLVNLAIGDLLCLVPNTVFYLWRIVDHTIEAEVTGFIIVLISIIGIYVSLNTLLMVSIDRYLAVCKILLHKAKSVKRRRNIVISLTSIWTLALLLTFPHLNYVTGVFGIDMHMVSTYSYVIDFLLVCIVMCVLYSRIIFSLKKTRRLGSMWARASAKRENRVVRLCLVTAAVSILCMLPWLMTGILQLLVLYYKLMPFPEWMYCLGTVSNYFVQTNSCINPYIYNVLSTTTVVSVVINVFSETHSLLITLLFPCSFPNKITTNIMVNFIKIPFYAPGYPGVVEDVISIILCCCGIPGNLIVIFVVLRLPSMKSVTNVLLVNLAIADLLCLVPNAVYYLWRILEPSIIGETAGLVVVLLSIVGIYVSLNTLVVISVERYLAVCKTLYHKARFVSRKRNMVIAIISIWTLALILSFPNLNYVISITDMDMHMLSTYFYVLDFLFVCIVMSILYARIILTLKNTKRLGSMRARASATREKRVVTLCLATASISIVCMLPWISTGIIQLMVLYYEIISWPTWMYCLGTISNYFVQANSCINPYIYNMLSSKYRRAFREVFCCIEKAKIRRSSYFEKHNPMTTECTVSESKVNRDYAVNSENIGVDSFELQLSRSVWGNDKSSC</sequence>
<proteinExistence type="inferred from homology"/>
<feature type="transmembrane region" description="Helical" evidence="9">
    <location>
        <begin position="549"/>
        <end position="567"/>
    </location>
</feature>
<keyword evidence="5 9" id="KW-0472">Membrane</keyword>
<keyword evidence="7 8" id="KW-0807">Transducer</keyword>
<feature type="transmembrane region" description="Helical" evidence="9">
    <location>
        <begin position="421"/>
        <end position="445"/>
    </location>
</feature>
<evidence type="ECO:0000313" key="12">
    <source>
        <dbReference type="RefSeq" id="XP_006812693.1"/>
    </source>
</evidence>
<reference evidence="12" key="1">
    <citation type="submission" date="2025-08" db="UniProtKB">
        <authorList>
            <consortium name="RefSeq"/>
        </authorList>
    </citation>
    <scope>IDENTIFICATION</scope>
    <source>
        <tissue evidence="12">Testes</tissue>
    </source>
</reference>
<dbReference type="GeneID" id="102801065"/>
<feature type="transmembrane region" description="Helical" evidence="9">
    <location>
        <begin position="149"/>
        <end position="167"/>
    </location>
</feature>
<keyword evidence="11" id="KW-1185">Reference proteome</keyword>
<feature type="transmembrane region" description="Helical" evidence="9">
    <location>
        <begin position="187"/>
        <end position="211"/>
    </location>
</feature>
<feature type="domain" description="G-protein coupled receptors family 1 profile" evidence="10">
    <location>
        <begin position="50"/>
        <end position="294"/>
    </location>
</feature>
<feature type="transmembrane region" description="Helical" evidence="9">
    <location>
        <begin position="355"/>
        <end position="376"/>
    </location>
</feature>
<comment type="similarity">
    <text evidence="8">Belongs to the G-protein coupled receptor 1 family.</text>
</comment>
<dbReference type="InterPro" id="IPR000276">
    <property type="entry name" value="GPCR_Rhodpsn"/>
</dbReference>
<feature type="transmembrane region" description="Helical" evidence="9">
    <location>
        <begin position="104"/>
        <end position="128"/>
    </location>
</feature>
<feature type="transmembrane region" description="Helical" evidence="9">
    <location>
        <begin position="232"/>
        <end position="263"/>
    </location>
</feature>
<evidence type="ECO:0000256" key="9">
    <source>
        <dbReference type="SAM" id="Phobius"/>
    </source>
</evidence>
<dbReference type="SMART" id="SM01381">
    <property type="entry name" value="7TM_GPCR_Srsx"/>
    <property type="match status" value="1"/>
</dbReference>
<feature type="domain" description="G-protein coupled receptors family 1 profile" evidence="10">
    <location>
        <begin position="367"/>
        <end position="611"/>
    </location>
</feature>
<dbReference type="PROSITE" id="PS50262">
    <property type="entry name" value="G_PROTEIN_RECEP_F1_2"/>
    <property type="match status" value="2"/>
</dbReference>
<dbReference type="PANTHER" id="PTHR24243">
    <property type="entry name" value="G-PROTEIN COUPLED RECEPTOR"/>
    <property type="match status" value="1"/>
</dbReference>
<evidence type="ECO:0000256" key="6">
    <source>
        <dbReference type="ARBA" id="ARBA00023170"/>
    </source>
</evidence>
<feature type="transmembrane region" description="Helical" evidence="9">
    <location>
        <begin position="71"/>
        <end position="92"/>
    </location>
</feature>
<dbReference type="PRINTS" id="PR00237">
    <property type="entry name" value="GPCRRHODOPSN"/>
</dbReference>
<evidence type="ECO:0000256" key="1">
    <source>
        <dbReference type="ARBA" id="ARBA00004141"/>
    </source>
</evidence>
<dbReference type="PROSITE" id="PS00237">
    <property type="entry name" value="G_PROTEIN_RECEP_F1_1"/>
    <property type="match status" value="2"/>
</dbReference>
<evidence type="ECO:0000256" key="4">
    <source>
        <dbReference type="ARBA" id="ARBA00023040"/>
    </source>
</evidence>
<evidence type="ECO:0000259" key="10">
    <source>
        <dbReference type="PROSITE" id="PS50262"/>
    </source>
</evidence>
<name>A0ABM0LY52_SACKO</name>
<accession>A0ABM0LY52</accession>
<dbReference type="PANTHER" id="PTHR24243:SF224">
    <property type="entry name" value="G-PROTEIN COUPLED RECEPTOR 19-RELATED"/>
    <property type="match status" value="1"/>
</dbReference>
<keyword evidence="2 8" id="KW-0812">Transmembrane</keyword>
<evidence type="ECO:0000256" key="3">
    <source>
        <dbReference type="ARBA" id="ARBA00022989"/>
    </source>
</evidence>
<dbReference type="Proteomes" id="UP000694865">
    <property type="component" value="Unplaced"/>
</dbReference>
<dbReference type="CDD" id="cd00637">
    <property type="entry name" value="7tm_classA_rhodopsin-like"/>
    <property type="match status" value="2"/>
</dbReference>